<dbReference type="Gene3D" id="3.40.50.150">
    <property type="entry name" value="Vaccinia Virus protein VP39"/>
    <property type="match status" value="1"/>
</dbReference>
<reference evidence="2 3" key="1">
    <citation type="submission" date="2018-11" db="EMBL/GenBank/DDBJ databases">
        <title>Draft genome sequence of Ferruginibacter sp. BO-59.</title>
        <authorList>
            <person name="Im W.T."/>
        </authorList>
    </citation>
    <scope>NUCLEOTIDE SEQUENCE [LARGE SCALE GENOMIC DNA]</scope>
    <source>
        <strain evidence="2 3">BO-59</strain>
    </source>
</reference>
<feature type="domain" description="Methyltransferase" evidence="1">
    <location>
        <begin position="80"/>
        <end position="182"/>
    </location>
</feature>
<evidence type="ECO:0000313" key="2">
    <source>
        <dbReference type="EMBL" id="RNI38763.1"/>
    </source>
</evidence>
<sequence length="255" mass="30308">MLNHLRIINNNLFQPDSLSQNEFERLYISLRKKEGRYFTENEIARLPHVAHSHPLFKEWKIREKSCYHLLNYIKKKGRICNILEVGCGNGWLTAQLASITKGTVTGIDINRAELKKANKVFQKRARLNFVYGDIRSGILADQKFDLIVFAASLQYFKSVKDIVNTAIQHLTLQGEIYILDSPFYAIEEVFPARQRTRKYFSELGFPQMSKYYFHHRLRDLKSYNYKILYNPRSWINKLLFRKNPFYRIVIRNNYV</sequence>
<keyword evidence="3" id="KW-1185">Reference proteome</keyword>
<keyword evidence="2" id="KW-0489">Methyltransferase</keyword>
<proteinExistence type="predicted"/>
<dbReference type="PANTHER" id="PTHR43861:SF1">
    <property type="entry name" value="TRANS-ACONITATE 2-METHYLTRANSFERASE"/>
    <property type="match status" value="1"/>
</dbReference>
<dbReference type="PANTHER" id="PTHR43861">
    <property type="entry name" value="TRANS-ACONITATE 2-METHYLTRANSFERASE-RELATED"/>
    <property type="match status" value="1"/>
</dbReference>
<organism evidence="2 3">
    <name type="scientific">Hanamia caeni</name>
    <dbReference type="NCBI Taxonomy" id="2294116"/>
    <lineage>
        <taxon>Bacteria</taxon>
        <taxon>Pseudomonadati</taxon>
        <taxon>Bacteroidota</taxon>
        <taxon>Chitinophagia</taxon>
        <taxon>Chitinophagales</taxon>
        <taxon>Chitinophagaceae</taxon>
        <taxon>Hanamia</taxon>
    </lineage>
</organism>
<evidence type="ECO:0000259" key="1">
    <source>
        <dbReference type="Pfam" id="PF13847"/>
    </source>
</evidence>
<dbReference type="Pfam" id="PF13847">
    <property type="entry name" value="Methyltransf_31"/>
    <property type="match status" value="1"/>
</dbReference>
<keyword evidence="2" id="KW-0808">Transferase</keyword>
<dbReference type="AlphaFoldDB" id="A0A3M9NNN1"/>
<dbReference type="InterPro" id="IPR029063">
    <property type="entry name" value="SAM-dependent_MTases_sf"/>
</dbReference>
<protein>
    <submittedName>
        <fullName evidence="2">Class I SAM-dependent methyltransferase</fullName>
    </submittedName>
</protein>
<dbReference type="EMBL" id="RJJR01000002">
    <property type="protein sequence ID" value="RNI38763.1"/>
    <property type="molecule type" value="Genomic_DNA"/>
</dbReference>
<dbReference type="GO" id="GO:0032259">
    <property type="term" value="P:methylation"/>
    <property type="evidence" value="ECO:0007669"/>
    <property type="project" value="UniProtKB-KW"/>
</dbReference>
<dbReference type="SUPFAM" id="SSF53335">
    <property type="entry name" value="S-adenosyl-L-methionine-dependent methyltransferases"/>
    <property type="match status" value="1"/>
</dbReference>
<gene>
    <name evidence="2" type="ORF">EFY79_03635</name>
</gene>
<name>A0A3M9NNN1_9BACT</name>
<dbReference type="Proteomes" id="UP000267223">
    <property type="component" value="Unassembled WGS sequence"/>
</dbReference>
<dbReference type="InterPro" id="IPR025714">
    <property type="entry name" value="Methyltranfer_dom"/>
</dbReference>
<comment type="caution">
    <text evidence="2">The sequence shown here is derived from an EMBL/GenBank/DDBJ whole genome shotgun (WGS) entry which is preliminary data.</text>
</comment>
<evidence type="ECO:0000313" key="3">
    <source>
        <dbReference type="Proteomes" id="UP000267223"/>
    </source>
</evidence>
<accession>A0A3M9NNN1</accession>
<dbReference type="CDD" id="cd02440">
    <property type="entry name" value="AdoMet_MTases"/>
    <property type="match status" value="1"/>
</dbReference>
<dbReference type="GO" id="GO:0008168">
    <property type="term" value="F:methyltransferase activity"/>
    <property type="evidence" value="ECO:0007669"/>
    <property type="project" value="UniProtKB-KW"/>
</dbReference>